<keyword evidence="2" id="KW-1185">Reference proteome</keyword>
<gene>
    <name evidence="1" type="ORF">ALC53_10022</name>
</gene>
<dbReference type="Proteomes" id="UP000078540">
    <property type="component" value="Unassembled WGS sequence"/>
</dbReference>
<reference evidence="1 2" key="1">
    <citation type="submission" date="2015-09" db="EMBL/GenBank/DDBJ databases">
        <title>Atta colombica WGS genome.</title>
        <authorList>
            <person name="Nygaard S."/>
            <person name="Hu H."/>
            <person name="Boomsma J."/>
            <person name="Zhang G."/>
        </authorList>
    </citation>
    <scope>NUCLEOTIDE SEQUENCE [LARGE SCALE GENOMIC DNA]</scope>
    <source>
        <strain evidence="1">Treedump-2</strain>
        <tissue evidence="1">Whole body</tissue>
    </source>
</reference>
<accession>A0A195B504</accession>
<dbReference type="AlphaFoldDB" id="A0A195B504"/>
<evidence type="ECO:0000313" key="1">
    <source>
        <dbReference type="EMBL" id="KYM79583.1"/>
    </source>
</evidence>
<name>A0A195B504_9HYME</name>
<dbReference type="EMBL" id="KQ976598">
    <property type="protein sequence ID" value="KYM79583.1"/>
    <property type="molecule type" value="Genomic_DNA"/>
</dbReference>
<evidence type="ECO:0000313" key="2">
    <source>
        <dbReference type="Proteomes" id="UP000078540"/>
    </source>
</evidence>
<protein>
    <submittedName>
        <fullName evidence="1">Uncharacterized protein</fullName>
    </submittedName>
</protein>
<organism evidence="1 2">
    <name type="scientific">Atta colombica</name>
    <dbReference type="NCBI Taxonomy" id="520822"/>
    <lineage>
        <taxon>Eukaryota</taxon>
        <taxon>Metazoa</taxon>
        <taxon>Ecdysozoa</taxon>
        <taxon>Arthropoda</taxon>
        <taxon>Hexapoda</taxon>
        <taxon>Insecta</taxon>
        <taxon>Pterygota</taxon>
        <taxon>Neoptera</taxon>
        <taxon>Endopterygota</taxon>
        <taxon>Hymenoptera</taxon>
        <taxon>Apocrita</taxon>
        <taxon>Aculeata</taxon>
        <taxon>Formicoidea</taxon>
        <taxon>Formicidae</taxon>
        <taxon>Myrmicinae</taxon>
        <taxon>Atta</taxon>
    </lineage>
</organism>
<proteinExistence type="predicted"/>
<sequence>MKHSDVRYTCLYVSKYSGATTPGVPKTTGVASGRARDRTRERRVREIENYTETGVERSTDGLRWRTTFRCPIRKPLRRVHVGNVRTRNPPLLDGPCPLLSTAARARATATTKVTATIFTVLVAASRLSKLGSNTRVAGCRLSDGRTRGAAAPCVGGGGDGGVGGGKPSYPPCRDAPINIPTSRAARLVVRAAGPTIATVVAPVYTPSGTITTYRTLLGILYVTGVCLGVA</sequence>